<evidence type="ECO:0000256" key="3">
    <source>
        <dbReference type="ARBA" id="ARBA00005493"/>
    </source>
</evidence>
<proteinExistence type="inferred from homology"/>
<dbReference type="SMART" id="SM00729">
    <property type="entry name" value="Elp3"/>
    <property type="match status" value="1"/>
</dbReference>
<evidence type="ECO:0000256" key="6">
    <source>
        <dbReference type="ARBA" id="ARBA00022490"/>
    </source>
</evidence>
<comment type="cofactor">
    <cofactor evidence="15">
        <name>[4Fe-4S] cluster</name>
        <dbReference type="ChEBI" id="CHEBI:49883"/>
    </cofactor>
    <text evidence="15">Binds 1 [4Fe-4S] cluster. The cluster is coordinated with 3 cysteines and an exchangeable S-adenosyl-L-methionine.</text>
</comment>
<dbReference type="InterPro" id="IPR034505">
    <property type="entry name" value="Coproporphyrinogen-III_oxidase"/>
</dbReference>
<dbReference type="Gene3D" id="1.10.10.920">
    <property type="match status" value="1"/>
</dbReference>
<dbReference type="InterPro" id="IPR007197">
    <property type="entry name" value="rSAM"/>
</dbReference>
<dbReference type="InterPro" id="IPR058240">
    <property type="entry name" value="rSAM_sf"/>
</dbReference>
<dbReference type="CDD" id="cd01335">
    <property type="entry name" value="Radical_SAM"/>
    <property type="match status" value="1"/>
</dbReference>
<evidence type="ECO:0000256" key="11">
    <source>
        <dbReference type="ARBA" id="ARBA00023014"/>
    </source>
</evidence>
<evidence type="ECO:0000256" key="7">
    <source>
        <dbReference type="ARBA" id="ARBA00022691"/>
    </source>
</evidence>
<dbReference type="InterPro" id="IPR006638">
    <property type="entry name" value="Elp3/MiaA/NifB-like_rSAM"/>
</dbReference>
<evidence type="ECO:0000256" key="4">
    <source>
        <dbReference type="ARBA" id="ARBA00011245"/>
    </source>
</evidence>
<dbReference type="Gene3D" id="3.80.30.20">
    <property type="entry name" value="tm_1862 like domain"/>
    <property type="match status" value="1"/>
</dbReference>
<evidence type="ECO:0000256" key="12">
    <source>
        <dbReference type="ARBA" id="ARBA00023244"/>
    </source>
</evidence>
<dbReference type="EMBL" id="JAKEVY010000005">
    <property type="protein sequence ID" value="MCF1716499.1"/>
    <property type="molecule type" value="Genomic_DNA"/>
</dbReference>
<evidence type="ECO:0000313" key="17">
    <source>
        <dbReference type="EMBL" id="MCF1716499.1"/>
    </source>
</evidence>
<evidence type="ECO:0000256" key="2">
    <source>
        <dbReference type="ARBA" id="ARBA00004785"/>
    </source>
</evidence>
<dbReference type="EC" id="1.3.98.3" evidence="15"/>
<dbReference type="SFLD" id="SFLDG01082">
    <property type="entry name" value="B12-binding_domain_containing"/>
    <property type="match status" value="1"/>
</dbReference>
<evidence type="ECO:0000256" key="8">
    <source>
        <dbReference type="ARBA" id="ARBA00022723"/>
    </source>
</evidence>
<comment type="catalytic activity">
    <reaction evidence="14 15">
        <text>coproporphyrinogen III + 2 S-adenosyl-L-methionine = protoporphyrinogen IX + 2 5'-deoxyadenosine + 2 L-methionine + 2 CO2</text>
        <dbReference type="Rhea" id="RHEA:15425"/>
        <dbReference type="ChEBI" id="CHEBI:16526"/>
        <dbReference type="ChEBI" id="CHEBI:17319"/>
        <dbReference type="ChEBI" id="CHEBI:57307"/>
        <dbReference type="ChEBI" id="CHEBI:57309"/>
        <dbReference type="ChEBI" id="CHEBI:57844"/>
        <dbReference type="ChEBI" id="CHEBI:59789"/>
        <dbReference type="EC" id="1.3.98.3"/>
    </reaction>
</comment>
<comment type="subcellular location">
    <subcellularLocation>
        <location evidence="1 15">Cytoplasm</location>
    </subcellularLocation>
</comment>
<evidence type="ECO:0000256" key="5">
    <source>
        <dbReference type="ARBA" id="ARBA00022485"/>
    </source>
</evidence>
<keyword evidence="6 15" id="KW-0963">Cytoplasm</keyword>
<dbReference type="SUPFAM" id="SSF102114">
    <property type="entry name" value="Radical SAM enzymes"/>
    <property type="match status" value="1"/>
</dbReference>
<evidence type="ECO:0000256" key="13">
    <source>
        <dbReference type="ARBA" id="ARBA00024295"/>
    </source>
</evidence>
<keyword evidence="11 15" id="KW-0411">Iron-sulfur</keyword>
<sequence>MITASLLKKYDRPVPRYTSYPTVPQWEPEISVEKWETNFSEQFSIENSQNGIALYIHLPFCESLCTYCGCNKKITSNHKVEGEYIEAILKEWTLYLRLMKEKPVLRELHLGGGTPTFFSPENLEKLLLPILNSCTLADDHAFSFEGHPNNTTYDHLKTLYDLGFRRVSFGVQDNDPIVQQIINRIQPFYKVQEVTEIAREIGYTSVNYDLIYGLPRQTTESMERTLKQVLSLKPDRVAFYSYAHVPWTSRGQRLFDENDLPSAELKMELYRLGKFQFAMHGYQDIGMDHFALPTDELYLARWREAGKTGEWKMEEGEGKREAGYGRREEPKLHRNFMGYTTQSSKLLIGLGVSSISDTGNAYAQNNKTIREYYELINQGKLAITKGYFLDEEDLSFKQYILDISCKGKTNFKKADLPMLQQFSFPVLEELAADGLLTWNEEGLSLSCKGHHFIRIVCSAFDLFIQRKRQEGEESIRYSKAI</sequence>
<keyword evidence="8 15" id="KW-0479">Metal-binding</keyword>
<comment type="subunit">
    <text evidence="4">Monomer.</text>
</comment>
<keyword evidence="5 15" id="KW-0004">4Fe-4S</keyword>
<evidence type="ECO:0000256" key="15">
    <source>
        <dbReference type="PIRNR" id="PIRNR000167"/>
    </source>
</evidence>
<evidence type="ECO:0000256" key="10">
    <source>
        <dbReference type="ARBA" id="ARBA00023004"/>
    </source>
</evidence>
<dbReference type="PIRSF" id="PIRSF000167">
    <property type="entry name" value="HemN"/>
    <property type="match status" value="1"/>
</dbReference>
<dbReference type="PROSITE" id="PS51918">
    <property type="entry name" value="RADICAL_SAM"/>
    <property type="match status" value="1"/>
</dbReference>
<dbReference type="PANTHER" id="PTHR13932:SF6">
    <property type="entry name" value="OXYGEN-INDEPENDENT COPROPORPHYRINOGEN III OXIDASE"/>
    <property type="match status" value="1"/>
</dbReference>
<dbReference type="InterPro" id="IPR004558">
    <property type="entry name" value="Coprogen_oxidase_HemN"/>
</dbReference>
<dbReference type="RefSeq" id="WP_234867761.1">
    <property type="nucleotide sequence ID" value="NZ_JAKEVY010000005.1"/>
</dbReference>
<keyword evidence="18" id="KW-1185">Reference proteome</keyword>
<comment type="similarity">
    <text evidence="3 15">Belongs to the anaerobic coproporphyrinogen-III oxidase family.</text>
</comment>
<evidence type="ECO:0000259" key="16">
    <source>
        <dbReference type="PROSITE" id="PS51918"/>
    </source>
</evidence>
<evidence type="ECO:0000256" key="14">
    <source>
        <dbReference type="ARBA" id="ARBA00048321"/>
    </source>
</evidence>
<comment type="function">
    <text evidence="13">Involved in the heme biosynthesis. Catalyzes the anaerobic oxidative decarboxylation of propionate groups of rings A and B of coproporphyrinogen III to yield the vinyl groups in protoporphyrinogen IX.</text>
</comment>
<comment type="pathway">
    <text evidence="2 15">Porphyrin-containing compound metabolism; protoporphyrin-IX biosynthesis; protoporphyrinogen-IX from coproporphyrinogen-III (AdoMet route): step 1/1.</text>
</comment>
<keyword evidence="9 15" id="KW-0560">Oxidoreductase</keyword>
<dbReference type="Proteomes" id="UP001200145">
    <property type="component" value="Unassembled WGS sequence"/>
</dbReference>
<dbReference type="SFLD" id="SFLDG01065">
    <property type="entry name" value="anaerobic_coproporphyrinogen-I"/>
    <property type="match status" value="1"/>
</dbReference>
<protein>
    <recommendedName>
        <fullName evidence="15">Coproporphyrinogen-III oxidase</fullName>
        <ecNumber evidence="15">1.3.98.3</ecNumber>
    </recommendedName>
</protein>
<evidence type="ECO:0000256" key="1">
    <source>
        <dbReference type="ARBA" id="ARBA00004496"/>
    </source>
</evidence>
<name>A0ABS9BNW5_9BACT</name>
<keyword evidence="12 15" id="KW-0627">Porphyrin biosynthesis</keyword>
<gene>
    <name evidence="17" type="ORF">L0U88_17795</name>
</gene>
<accession>A0ABS9BNW5</accession>
<feature type="domain" description="Radical SAM core" evidence="16">
    <location>
        <begin position="46"/>
        <end position="283"/>
    </location>
</feature>
<dbReference type="SFLD" id="SFLDS00029">
    <property type="entry name" value="Radical_SAM"/>
    <property type="match status" value="1"/>
</dbReference>
<dbReference type="Pfam" id="PF04055">
    <property type="entry name" value="Radical_SAM"/>
    <property type="match status" value="1"/>
</dbReference>
<reference evidence="17 18" key="1">
    <citation type="submission" date="2022-01" db="EMBL/GenBank/DDBJ databases">
        <title>Flavihumibacter sp. nov., isolated from sediment of a river.</title>
        <authorList>
            <person name="Liu H."/>
        </authorList>
    </citation>
    <scope>NUCLEOTIDE SEQUENCE [LARGE SCALE GENOMIC DNA]</scope>
    <source>
        <strain evidence="17 18">RY-1</strain>
    </source>
</reference>
<keyword evidence="7 15" id="KW-0949">S-adenosyl-L-methionine</keyword>
<keyword evidence="10 15" id="KW-0408">Iron</keyword>
<evidence type="ECO:0000313" key="18">
    <source>
        <dbReference type="Proteomes" id="UP001200145"/>
    </source>
</evidence>
<dbReference type="PANTHER" id="PTHR13932">
    <property type="entry name" value="COPROPORPHYRINIGEN III OXIDASE"/>
    <property type="match status" value="1"/>
</dbReference>
<dbReference type="InterPro" id="IPR023404">
    <property type="entry name" value="rSAM_horseshoe"/>
</dbReference>
<organism evidence="17 18">
    <name type="scientific">Flavihumibacter fluminis</name>
    <dbReference type="NCBI Taxonomy" id="2909236"/>
    <lineage>
        <taxon>Bacteria</taxon>
        <taxon>Pseudomonadati</taxon>
        <taxon>Bacteroidota</taxon>
        <taxon>Chitinophagia</taxon>
        <taxon>Chitinophagales</taxon>
        <taxon>Chitinophagaceae</taxon>
        <taxon>Flavihumibacter</taxon>
    </lineage>
</organism>
<evidence type="ECO:0000256" key="9">
    <source>
        <dbReference type="ARBA" id="ARBA00023002"/>
    </source>
</evidence>
<comment type="caution">
    <text evidence="17">The sequence shown here is derived from an EMBL/GenBank/DDBJ whole genome shotgun (WGS) entry which is preliminary data.</text>
</comment>